<accession>A0A841LI80</accession>
<name>A0A841LI80_9SPHN</name>
<sequence>MTYREFIRSGLPPAPEPDDLKKLRRLTMVACFSSALALFIARSFDNQPPFLAVVSLLGGVVALSMLVVFARRKFRHDLGHWTPDRVALHRGEAIPLLDDQAADLIDTDRLSPDRPLVR</sequence>
<keyword evidence="1" id="KW-1133">Transmembrane helix</keyword>
<evidence type="ECO:0000313" key="3">
    <source>
        <dbReference type="Proteomes" id="UP000538147"/>
    </source>
</evidence>
<protein>
    <submittedName>
        <fullName evidence="2">Uncharacterized protein</fullName>
    </submittedName>
</protein>
<dbReference type="EMBL" id="JACIIV010000060">
    <property type="protein sequence ID" value="MBB6229515.1"/>
    <property type="molecule type" value="Genomic_DNA"/>
</dbReference>
<feature type="transmembrane region" description="Helical" evidence="1">
    <location>
        <begin position="26"/>
        <end position="44"/>
    </location>
</feature>
<keyword evidence="3" id="KW-1185">Reference proteome</keyword>
<comment type="caution">
    <text evidence="2">The sequence shown here is derived from an EMBL/GenBank/DDBJ whole genome shotgun (WGS) entry which is preliminary data.</text>
</comment>
<keyword evidence="1" id="KW-0812">Transmembrane</keyword>
<dbReference type="AlphaFoldDB" id="A0A841LI80"/>
<feature type="transmembrane region" description="Helical" evidence="1">
    <location>
        <begin position="50"/>
        <end position="70"/>
    </location>
</feature>
<dbReference type="Proteomes" id="UP000538147">
    <property type="component" value="Unassembled WGS sequence"/>
</dbReference>
<gene>
    <name evidence="2" type="ORF">FHS79_003718</name>
</gene>
<evidence type="ECO:0000313" key="2">
    <source>
        <dbReference type="EMBL" id="MBB6229515.1"/>
    </source>
</evidence>
<keyword evidence="1" id="KW-0472">Membrane</keyword>
<proteinExistence type="predicted"/>
<dbReference type="RefSeq" id="WP_184203261.1">
    <property type="nucleotide sequence ID" value="NZ_BMOX01000160.1"/>
</dbReference>
<organism evidence="2 3">
    <name type="scientific">Polymorphobacter multimanifer</name>
    <dbReference type="NCBI Taxonomy" id="1070431"/>
    <lineage>
        <taxon>Bacteria</taxon>
        <taxon>Pseudomonadati</taxon>
        <taxon>Pseudomonadota</taxon>
        <taxon>Alphaproteobacteria</taxon>
        <taxon>Sphingomonadales</taxon>
        <taxon>Sphingosinicellaceae</taxon>
        <taxon>Polymorphobacter</taxon>
    </lineage>
</organism>
<evidence type="ECO:0000256" key="1">
    <source>
        <dbReference type="SAM" id="Phobius"/>
    </source>
</evidence>
<reference evidence="2 3" key="1">
    <citation type="submission" date="2020-08" db="EMBL/GenBank/DDBJ databases">
        <title>Genomic Encyclopedia of Type Strains, Phase IV (KMG-IV): sequencing the most valuable type-strain genomes for metagenomic binning, comparative biology and taxonomic classification.</title>
        <authorList>
            <person name="Goeker M."/>
        </authorList>
    </citation>
    <scope>NUCLEOTIDE SEQUENCE [LARGE SCALE GENOMIC DNA]</scope>
    <source>
        <strain evidence="2 3">DSM 102189</strain>
    </source>
</reference>